<evidence type="ECO:0000313" key="4">
    <source>
        <dbReference type="Proteomes" id="UP000016933"/>
    </source>
</evidence>
<feature type="transmembrane region" description="Helical" evidence="2">
    <location>
        <begin position="95"/>
        <end position="118"/>
    </location>
</feature>
<dbReference type="AlphaFoldDB" id="M2XZF3"/>
<keyword evidence="4" id="KW-1185">Reference proteome</keyword>
<keyword evidence="2" id="KW-0472">Membrane</keyword>
<dbReference type="Proteomes" id="UP000016933">
    <property type="component" value="Unassembled WGS sequence"/>
</dbReference>
<evidence type="ECO:0000313" key="3">
    <source>
        <dbReference type="EMBL" id="EME38073.1"/>
    </source>
</evidence>
<dbReference type="OrthoDB" id="3886018at2759"/>
<feature type="region of interest" description="Disordered" evidence="1">
    <location>
        <begin position="183"/>
        <end position="222"/>
    </location>
</feature>
<keyword evidence="2" id="KW-1133">Transmembrane helix</keyword>
<organism evidence="3 4">
    <name type="scientific">Dothistroma septosporum (strain NZE10 / CBS 128990)</name>
    <name type="common">Red band needle blight fungus</name>
    <name type="synonym">Mycosphaerella pini</name>
    <dbReference type="NCBI Taxonomy" id="675120"/>
    <lineage>
        <taxon>Eukaryota</taxon>
        <taxon>Fungi</taxon>
        <taxon>Dikarya</taxon>
        <taxon>Ascomycota</taxon>
        <taxon>Pezizomycotina</taxon>
        <taxon>Dothideomycetes</taxon>
        <taxon>Dothideomycetidae</taxon>
        <taxon>Mycosphaerellales</taxon>
        <taxon>Mycosphaerellaceae</taxon>
        <taxon>Dothistroma</taxon>
    </lineage>
</organism>
<keyword evidence="2" id="KW-0812">Transmembrane</keyword>
<feature type="compositionally biased region" description="Low complexity" evidence="1">
    <location>
        <begin position="202"/>
        <end position="222"/>
    </location>
</feature>
<accession>M2XZF3</accession>
<dbReference type="OMA" id="INHYERE"/>
<proteinExistence type="predicted"/>
<dbReference type="HOGENOM" id="CLU_331759_0_0_1"/>
<evidence type="ECO:0000256" key="2">
    <source>
        <dbReference type="SAM" id="Phobius"/>
    </source>
</evidence>
<name>M2XZF3_DOTSN</name>
<reference evidence="4" key="1">
    <citation type="journal article" date="2012" name="PLoS Genet.">
        <title>The genomes of the fungal plant pathogens Cladosporium fulvum and Dothistroma septosporum reveal adaptation to different hosts and lifestyles but also signatures of common ancestry.</title>
        <authorList>
            <person name="de Wit P.J.G.M."/>
            <person name="van der Burgt A."/>
            <person name="Oekmen B."/>
            <person name="Stergiopoulos I."/>
            <person name="Abd-Elsalam K.A."/>
            <person name="Aerts A.L."/>
            <person name="Bahkali A.H."/>
            <person name="Beenen H.G."/>
            <person name="Chettri P."/>
            <person name="Cox M.P."/>
            <person name="Datema E."/>
            <person name="de Vries R.P."/>
            <person name="Dhillon B."/>
            <person name="Ganley A.R."/>
            <person name="Griffiths S.A."/>
            <person name="Guo Y."/>
            <person name="Hamelin R.C."/>
            <person name="Henrissat B."/>
            <person name="Kabir M.S."/>
            <person name="Jashni M.K."/>
            <person name="Kema G."/>
            <person name="Klaubauf S."/>
            <person name="Lapidus A."/>
            <person name="Levasseur A."/>
            <person name="Lindquist E."/>
            <person name="Mehrabi R."/>
            <person name="Ohm R.A."/>
            <person name="Owen T.J."/>
            <person name="Salamov A."/>
            <person name="Schwelm A."/>
            <person name="Schijlen E."/>
            <person name="Sun H."/>
            <person name="van den Burg H.A."/>
            <person name="van Ham R.C.H.J."/>
            <person name="Zhang S."/>
            <person name="Goodwin S.B."/>
            <person name="Grigoriev I.V."/>
            <person name="Collemare J."/>
            <person name="Bradshaw R.E."/>
        </authorList>
    </citation>
    <scope>NUCLEOTIDE SEQUENCE [LARGE SCALE GENOMIC DNA]</scope>
    <source>
        <strain evidence="4">NZE10 / CBS 128990</strain>
    </source>
</reference>
<gene>
    <name evidence="3" type="ORF">DOTSEDRAFT_39615</name>
</gene>
<sequence>MDRVVQSMHILGELPLSSSALLVAGAVQVPACFPERNMAIPSQCTDLTYHSTRIEWNDPRQATVYGAPSHLLSRRAPNSAHYSHSRHHYRPLHTVIASTAAMTALFALWLGIAAAQIYTNTTRAHFGNSTGMAITSASIASSIGSTSIFYSTSTRTNSSGTFPIIIPIPVCVAPSCAPVVDLPLGGPTPQEPDEPDISSVGPSTETSSSTPSPESSTSTSTSSTSSLISYQFLEQFHKATTIKIPHGSNRNIARGSTSNYLQFKDRPLAMGLSGLYGCTSLIVTSRRGVWMSHIWQSELLKFRGKSLGVVRVDGKDQLERYEYTGLQDPDWAIMRTAIFNEMLEDSDHSLQFLKQKGRLFHVPPPGVNSNRLEDQVQAMIVTSRDNWFSDGVGGGLCEALLNDLMQAAQSSVDFFKLDTLPAVFKYATFFNILEIAGRDAYEPDENGDPIQGELKPWVSELWDKWMADPYGRILVQISLLPADISSTCLTSQSVETGAQRLACVFISSIKTGRLIPRGSSRTSGPRAAINTRSRHLVSRTHHVEQGLLHAGTHQAPLARGGDAVPPFRRLRRSLTIEQYAKYLVGSARCVYDADERHLSEYRDRRSSSNDVRLIHATFQSWKTIDTMTYPASTFCDCDDKGTAEMITDTGQQWRETQMWVSSTAGNGIQYRGQVTTAPVTSNIGLDRSVTYSCALPSTTVAVLTAAIDEPPDLGDRPLCHIHLTEFTNWLGLPAPASGYDTVGSNGWGSIDAVVTYWNARREETLFTWPEGYLDFPITGRLWVSEKARFHASAFGLNFNYDQRGPSIGEDNFRYDNNEWRDWLIKIYDSEEDLEFYSNRGYLPHLRRFHAANSSSSNLPFTAP</sequence>
<evidence type="ECO:0000256" key="1">
    <source>
        <dbReference type="SAM" id="MobiDB-lite"/>
    </source>
</evidence>
<dbReference type="EMBL" id="KB446548">
    <property type="protein sequence ID" value="EME38073.1"/>
    <property type="molecule type" value="Genomic_DNA"/>
</dbReference>
<protein>
    <submittedName>
        <fullName evidence="3">Uncharacterized protein</fullName>
    </submittedName>
</protein>
<reference evidence="3 4" key="2">
    <citation type="journal article" date="2012" name="PLoS Pathog.">
        <title>Diverse lifestyles and strategies of plant pathogenesis encoded in the genomes of eighteen Dothideomycetes fungi.</title>
        <authorList>
            <person name="Ohm R.A."/>
            <person name="Feau N."/>
            <person name="Henrissat B."/>
            <person name="Schoch C.L."/>
            <person name="Horwitz B.A."/>
            <person name="Barry K.W."/>
            <person name="Condon B.J."/>
            <person name="Copeland A.C."/>
            <person name="Dhillon B."/>
            <person name="Glaser F."/>
            <person name="Hesse C.N."/>
            <person name="Kosti I."/>
            <person name="LaButti K."/>
            <person name="Lindquist E.A."/>
            <person name="Lucas S."/>
            <person name="Salamov A.A."/>
            <person name="Bradshaw R.E."/>
            <person name="Ciuffetti L."/>
            <person name="Hamelin R.C."/>
            <person name="Kema G.H.J."/>
            <person name="Lawrence C."/>
            <person name="Scott J.A."/>
            <person name="Spatafora J.W."/>
            <person name="Turgeon B.G."/>
            <person name="de Wit P.J.G.M."/>
            <person name="Zhong S."/>
            <person name="Goodwin S.B."/>
            <person name="Grigoriev I.V."/>
        </authorList>
    </citation>
    <scope>NUCLEOTIDE SEQUENCE [LARGE SCALE GENOMIC DNA]</scope>
    <source>
        <strain evidence="4">NZE10 / CBS 128990</strain>
    </source>
</reference>